<evidence type="ECO:0000313" key="9">
    <source>
        <dbReference type="Proteomes" id="UP000033483"/>
    </source>
</evidence>
<dbReference type="PANTHER" id="PTHR12228">
    <property type="entry name" value="TRANSCRIPTION INITIATION FACTOR TFIID 55 KD SUBUNIT-RELATED"/>
    <property type="match status" value="1"/>
</dbReference>
<keyword evidence="5" id="KW-0539">Nucleus</keyword>
<reference evidence="8 9" key="1">
    <citation type="submission" date="2015-03" db="EMBL/GenBank/DDBJ databases">
        <authorList>
            <person name="Radwan O."/>
            <person name="Al-Naeli F.A."/>
            <person name="Rendon G.A."/>
            <person name="Fields C."/>
        </authorList>
    </citation>
    <scope>NUCLEOTIDE SEQUENCE [LARGE SCALE GENOMIC DNA]</scope>
    <source>
        <strain evidence="8">CR-DP1</strain>
    </source>
</reference>
<sequence>MSESHRSLLKLNISAARHALPDESKSTTTPAATTPSRLILKTKRPSVSLSANDIHVPPAQPLTTTKAGRLSKPSAKKREHDEYGDEEIPITVNEPPSKRRNGKGKLNLTRVKLTSRRVPIHPPGDGYDSEASDREIDPAIEEQVIFRMLPGEHCEYIRKAVEENKICSRKEGGADFRIRFLSEESRRAVVTVKGQLFVAVLLDLPTITEGMKSWDRKSFMKSADISQILLVFKAVGSEEEAKLTPLPPMVESGFKWPHGLTPPMHDCVKRRFAKIISRKEIEDKEAEVERLLAADRASVGTRFEWVDERRPKTPADYEDDEDEDAEGDVDDTYYGEAGMEDAEGEDDAMDLEALFEAQMAADDLAGSNSNANAGDNTPATAVGSTPAANLQESIEEEEAESDEDDDDDDEEELDEEDQAHQDEVNAFKEEIAELKAQLKLKEDDLLKPNVANSAILKKRVQANIKSLKDEIRLKMSYINANEEEEENED</sequence>
<accession>A0A0F4Z780</accession>
<keyword evidence="9" id="KW-1185">Reference proteome</keyword>
<evidence type="ECO:0000313" key="8">
    <source>
        <dbReference type="EMBL" id="KKA26414.1"/>
    </source>
</evidence>
<feature type="compositionally biased region" description="Polar residues" evidence="6">
    <location>
        <begin position="377"/>
        <end position="391"/>
    </location>
</feature>
<dbReference type="Pfam" id="PF04658">
    <property type="entry name" value="TAFII55_N"/>
    <property type="match status" value="1"/>
</dbReference>
<evidence type="ECO:0000256" key="2">
    <source>
        <dbReference type="ARBA" id="ARBA00009368"/>
    </source>
</evidence>
<dbReference type="Proteomes" id="UP000033483">
    <property type="component" value="Unassembled WGS sequence"/>
</dbReference>
<protein>
    <recommendedName>
        <fullName evidence="7">TAFII55 protein conserved region domain-containing protein</fullName>
    </recommendedName>
</protein>
<evidence type="ECO:0000259" key="7">
    <source>
        <dbReference type="SMART" id="SM01370"/>
    </source>
</evidence>
<keyword evidence="3" id="KW-0805">Transcription regulation</keyword>
<comment type="caution">
    <text evidence="8">The sequence shown here is derived from an EMBL/GenBank/DDBJ whole genome shotgun (WGS) entry which is preliminary data.</text>
</comment>
<feature type="region of interest" description="Disordered" evidence="6">
    <location>
        <begin position="365"/>
        <end position="427"/>
    </location>
</feature>
<proteinExistence type="inferred from homology"/>
<feature type="compositionally biased region" description="Acidic residues" evidence="6">
    <location>
        <begin position="393"/>
        <end position="417"/>
    </location>
</feature>
<dbReference type="PANTHER" id="PTHR12228:SF0">
    <property type="entry name" value="TATA-BOX BINDING PROTEIN ASSOCIATED FACTOR 7"/>
    <property type="match status" value="1"/>
</dbReference>
<name>A0A0F4Z780_9PEZI</name>
<dbReference type="AlphaFoldDB" id="A0A0F4Z780"/>
<feature type="region of interest" description="Disordered" evidence="6">
    <location>
        <begin position="310"/>
        <end position="333"/>
    </location>
</feature>
<feature type="compositionally biased region" description="Low complexity" evidence="6">
    <location>
        <begin position="365"/>
        <end position="376"/>
    </location>
</feature>
<feature type="compositionally biased region" description="Basic and acidic residues" evidence="6">
    <location>
        <begin position="418"/>
        <end position="427"/>
    </location>
</feature>
<feature type="domain" description="TAFII55 protein conserved region" evidence="7">
    <location>
        <begin position="140"/>
        <end position="300"/>
    </location>
</feature>
<organism evidence="8 9">
    <name type="scientific">Thielaviopsis punctulata</name>
    <dbReference type="NCBI Taxonomy" id="72032"/>
    <lineage>
        <taxon>Eukaryota</taxon>
        <taxon>Fungi</taxon>
        <taxon>Dikarya</taxon>
        <taxon>Ascomycota</taxon>
        <taxon>Pezizomycotina</taxon>
        <taxon>Sordariomycetes</taxon>
        <taxon>Hypocreomycetidae</taxon>
        <taxon>Microascales</taxon>
        <taxon>Ceratocystidaceae</taxon>
        <taxon>Thielaviopsis</taxon>
    </lineage>
</organism>
<dbReference type="EMBL" id="LAEV01002193">
    <property type="protein sequence ID" value="KKA26414.1"/>
    <property type="molecule type" value="Genomic_DNA"/>
</dbReference>
<comment type="similarity">
    <text evidence="2">Belongs to the TAF7 family.</text>
</comment>
<evidence type="ECO:0000256" key="6">
    <source>
        <dbReference type="SAM" id="MobiDB-lite"/>
    </source>
</evidence>
<evidence type="ECO:0000256" key="5">
    <source>
        <dbReference type="ARBA" id="ARBA00023242"/>
    </source>
</evidence>
<feature type="compositionally biased region" description="Low complexity" evidence="6">
    <location>
        <begin position="26"/>
        <end position="36"/>
    </location>
</feature>
<evidence type="ECO:0000256" key="1">
    <source>
        <dbReference type="ARBA" id="ARBA00004123"/>
    </source>
</evidence>
<dbReference type="GO" id="GO:0005669">
    <property type="term" value="C:transcription factor TFIID complex"/>
    <property type="evidence" value="ECO:0007669"/>
    <property type="project" value="InterPro"/>
</dbReference>
<dbReference type="SMART" id="SM01370">
    <property type="entry name" value="TAFII55_N"/>
    <property type="match status" value="1"/>
</dbReference>
<comment type="subcellular location">
    <subcellularLocation>
        <location evidence="1">Nucleus</location>
    </subcellularLocation>
</comment>
<dbReference type="CDD" id="cd08047">
    <property type="entry name" value="TAF7"/>
    <property type="match status" value="1"/>
</dbReference>
<gene>
    <name evidence="8" type="ORF">TD95_001389</name>
</gene>
<keyword evidence="4" id="KW-0804">Transcription</keyword>
<dbReference type="GO" id="GO:0016251">
    <property type="term" value="F:RNA polymerase II general transcription initiation factor activity"/>
    <property type="evidence" value="ECO:0007669"/>
    <property type="project" value="TreeGrafter"/>
</dbReference>
<evidence type="ECO:0000256" key="4">
    <source>
        <dbReference type="ARBA" id="ARBA00023163"/>
    </source>
</evidence>
<feature type="compositionally biased region" description="Acidic residues" evidence="6">
    <location>
        <begin position="316"/>
        <end position="333"/>
    </location>
</feature>
<dbReference type="GO" id="GO:0051123">
    <property type="term" value="P:RNA polymerase II preinitiation complex assembly"/>
    <property type="evidence" value="ECO:0007669"/>
    <property type="project" value="TreeGrafter"/>
</dbReference>
<evidence type="ECO:0000256" key="3">
    <source>
        <dbReference type="ARBA" id="ARBA00023015"/>
    </source>
</evidence>
<feature type="region of interest" description="Disordered" evidence="6">
    <location>
        <begin position="17"/>
        <end position="103"/>
    </location>
</feature>
<dbReference type="InterPro" id="IPR006751">
    <property type="entry name" value="TAFII55_prot_cons_reg"/>
</dbReference>
<dbReference type="OrthoDB" id="153872at2759"/>
<dbReference type="InterPro" id="IPR037817">
    <property type="entry name" value="TAF7"/>
</dbReference>